<dbReference type="AlphaFoldDB" id="A0A644U3N9"/>
<dbReference type="PROSITE" id="PS51257">
    <property type="entry name" value="PROKAR_LIPOPROTEIN"/>
    <property type="match status" value="1"/>
</dbReference>
<dbReference type="Gene3D" id="2.170.15.10">
    <property type="entry name" value="Proaerolysin, chain A, domain 3"/>
    <property type="match status" value="1"/>
</dbReference>
<dbReference type="CDD" id="cd20240">
    <property type="entry name" value="PFM_aerolysin-like"/>
    <property type="match status" value="1"/>
</dbReference>
<proteinExistence type="predicted"/>
<name>A0A644U3N9_9ZZZZ</name>
<sequence>MKKVIDLLLLLLLFTSCSQEDIESLNKEYLQPPILTKSSQQTDILDQLIGIPLNFRIVNGSGPKYFGVVRPGGRSQHVELTDNPNNDIVWQILKSGSNLSGTTYNIQSMKNLNYICVLRTGYPIPDPIVEYYPYVTPYSSGATAFNIKLIDENSANYSISFISQLLPNDQYLCSKNLTDATIYFKDLTIAEGRERWEITPSDTFRLKSISYLMAEEDLIRSLPSYFDEILIVNQTGVQQSMTASFSKRATESSSFSKTKGLTLTTNGSYSVSIPKIMDINGGVSNTTTETWQFGESESRDDTRSYSFPVVVLPYKTYRARAVVSLFSASVTYVATFVGIRTNKEIKLEGKWNGVSAGSISFEIYDISNNLLKSFNSIPATPIILN</sequence>
<reference evidence="1" key="1">
    <citation type="submission" date="2019-08" db="EMBL/GenBank/DDBJ databases">
        <authorList>
            <person name="Kucharzyk K."/>
            <person name="Murdoch R.W."/>
            <person name="Higgins S."/>
            <person name="Loffler F."/>
        </authorList>
    </citation>
    <scope>NUCLEOTIDE SEQUENCE</scope>
</reference>
<dbReference type="SUPFAM" id="SSF56973">
    <property type="entry name" value="Aerolisin/ETX pore-forming domain"/>
    <property type="match status" value="1"/>
</dbReference>
<comment type="caution">
    <text evidence="1">The sequence shown here is derived from an EMBL/GenBank/DDBJ whole genome shotgun (WGS) entry which is preliminary data.</text>
</comment>
<protein>
    <submittedName>
        <fullName evidence="1">Uncharacterized protein</fullName>
    </submittedName>
</protein>
<gene>
    <name evidence="1" type="ORF">SDC9_19069</name>
</gene>
<accession>A0A644U3N9</accession>
<organism evidence="1">
    <name type="scientific">bioreactor metagenome</name>
    <dbReference type="NCBI Taxonomy" id="1076179"/>
    <lineage>
        <taxon>unclassified sequences</taxon>
        <taxon>metagenomes</taxon>
        <taxon>ecological metagenomes</taxon>
    </lineage>
</organism>
<dbReference type="Pfam" id="PF03318">
    <property type="entry name" value="ETX_MTX2"/>
    <property type="match status" value="1"/>
</dbReference>
<evidence type="ECO:0000313" key="1">
    <source>
        <dbReference type="EMBL" id="MPL73272.1"/>
    </source>
</evidence>
<dbReference type="EMBL" id="VSSQ01000071">
    <property type="protein sequence ID" value="MPL73272.1"/>
    <property type="molecule type" value="Genomic_DNA"/>
</dbReference>
<dbReference type="InterPro" id="IPR004991">
    <property type="entry name" value="Aerolysin-like"/>
</dbReference>